<dbReference type="SMART" id="SM00450">
    <property type="entry name" value="RHOD"/>
    <property type="match status" value="1"/>
</dbReference>
<accession>A0AAD5SNF8</accession>
<gene>
    <name evidence="2" type="ORF">HK097_006390</name>
</gene>
<sequence length="148" mass="16844">MSTQPPAPEYIEPADLARLLKDPCLRLGKDLVIIDVRGDDFEHGNIAGCVNIPAQQFLDRPMAYVERFEGVPKVIFHCALSQVRGPKCATRYYSALMQGLQDMANKHEILPQQVLILRGGFDAFQRANRNDPKLLENFNQVFWDNPEF</sequence>
<evidence type="ECO:0000313" key="3">
    <source>
        <dbReference type="Proteomes" id="UP001212841"/>
    </source>
</evidence>
<protein>
    <recommendedName>
        <fullName evidence="1">Rhodanese domain-containing protein</fullName>
    </recommendedName>
</protein>
<dbReference type="PANTHER" id="PTHR10828">
    <property type="entry name" value="M-PHASE INDUCER PHOSPHATASE DUAL SPECIFICITY PHOSPHATASE CDC25"/>
    <property type="match status" value="1"/>
</dbReference>
<comment type="caution">
    <text evidence="2">The sequence shown here is derived from an EMBL/GenBank/DDBJ whole genome shotgun (WGS) entry which is preliminary data.</text>
</comment>
<dbReference type="InterPro" id="IPR036873">
    <property type="entry name" value="Rhodanese-like_dom_sf"/>
</dbReference>
<dbReference type="Pfam" id="PF00581">
    <property type="entry name" value="Rhodanese"/>
    <property type="match status" value="1"/>
</dbReference>
<proteinExistence type="predicted"/>
<reference evidence="2" key="1">
    <citation type="submission" date="2020-05" db="EMBL/GenBank/DDBJ databases">
        <title>Phylogenomic resolution of chytrid fungi.</title>
        <authorList>
            <person name="Stajich J.E."/>
            <person name="Amses K."/>
            <person name="Simmons R."/>
            <person name="Seto K."/>
            <person name="Myers J."/>
            <person name="Bonds A."/>
            <person name="Quandt C.A."/>
            <person name="Barry K."/>
            <person name="Liu P."/>
            <person name="Grigoriev I."/>
            <person name="Longcore J.E."/>
            <person name="James T.Y."/>
        </authorList>
    </citation>
    <scope>NUCLEOTIDE SEQUENCE</scope>
    <source>
        <strain evidence="2">JEL0318</strain>
    </source>
</reference>
<dbReference type="GO" id="GO:0004725">
    <property type="term" value="F:protein tyrosine phosphatase activity"/>
    <property type="evidence" value="ECO:0007669"/>
    <property type="project" value="TreeGrafter"/>
</dbReference>
<dbReference type="EMBL" id="JADGJD010000003">
    <property type="protein sequence ID" value="KAJ3057462.1"/>
    <property type="molecule type" value="Genomic_DNA"/>
</dbReference>
<evidence type="ECO:0000259" key="1">
    <source>
        <dbReference type="PROSITE" id="PS50206"/>
    </source>
</evidence>
<dbReference type="GO" id="GO:0005634">
    <property type="term" value="C:nucleus"/>
    <property type="evidence" value="ECO:0007669"/>
    <property type="project" value="TreeGrafter"/>
</dbReference>
<dbReference type="PANTHER" id="PTHR10828:SF38">
    <property type="entry name" value="ARSENICAL-RESISTANCE PROTEIN 2-RELATED"/>
    <property type="match status" value="1"/>
</dbReference>
<dbReference type="InterPro" id="IPR001763">
    <property type="entry name" value="Rhodanese-like_dom"/>
</dbReference>
<dbReference type="SUPFAM" id="SSF52821">
    <property type="entry name" value="Rhodanese/Cell cycle control phosphatase"/>
    <property type="match status" value="1"/>
</dbReference>
<dbReference type="GO" id="GO:0005737">
    <property type="term" value="C:cytoplasm"/>
    <property type="evidence" value="ECO:0007669"/>
    <property type="project" value="TreeGrafter"/>
</dbReference>
<dbReference type="Gene3D" id="3.40.250.10">
    <property type="entry name" value="Rhodanese-like domain"/>
    <property type="match status" value="1"/>
</dbReference>
<organism evidence="2 3">
    <name type="scientific">Rhizophlyctis rosea</name>
    <dbReference type="NCBI Taxonomy" id="64517"/>
    <lineage>
        <taxon>Eukaryota</taxon>
        <taxon>Fungi</taxon>
        <taxon>Fungi incertae sedis</taxon>
        <taxon>Chytridiomycota</taxon>
        <taxon>Chytridiomycota incertae sedis</taxon>
        <taxon>Chytridiomycetes</taxon>
        <taxon>Rhizophlyctidales</taxon>
        <taxon>Rhizophlyctidaceae</taxon>
        <taxon>Rhizophlyctis</taxon>
    </lineage>
</organism>
<dbReference type="PROSITE" id="PS50206">
    <property type="entry name" value="RHODANESE_3"/>
    <property type="match status" value="1"/>
</dbReference>
<dbReference type="Proteomes" id="UP001212841">
    <property type="component" value="Unassembled WGS sequence"/>
</dbReference>
<evidence type="ECO:0000313" key="2">
    <source>
        <dbReference type="EMBL" id="KAJ3057462.1"/>
    </source>
</evidence>
<dbReference type="AlphaFoldDB" id="A0AAD5SNF8"/>
<feature type="domain" description="Rhodanese" evidence="1">
    <location>
        <begin position="27"/>
        <end position="129"/>
    </location>
</feature>
<keyword evidence="3" id="KW-1185">Reference proteome</keyword>
<name>A0AAD5SNF8_9FUNG</name>